<keyword evidence="3" id="KW-1185">Reference proteome</keyword>
<protein>
    <submittedName>
        <fullName evidence="2">Uncharacterized protein</fullName>
    </submittedName>
</protein>
<evidence type="ECO:0000313" key="2">
    <source>
        <dbReference type="EMBL" id="AEI92887.1"/>
    </source>
</evidence>
<sequence length="44" mass="4808">MKLKSLRKVTAKKRLPHDPSALDQLTAPAMQFAENPTSVTTVEG</sequence>
<accession>F7Z9S8</accession>
<feature type="region of interest" description="Disordered" evidence="1">
    <location>
        <begin position="1"/>
        <end position="22"/>
    </location>
</feature>
<proteinExistence type="predicted"/>
<dbReference type="EMBL" id="CP002623">
    <property type="protein sequence ID" value="AEI92887.1"/>
    <property type="molecule type" value="Genomic_DNA"/>
</dbReference>
<dbReference type="HOGENOM" id="CLU_3221537_0_0_5"/>
<dbReference type="Proteomes" id="UP000001353">
    <property type="component" value="Chromosome"/>
</dbReference>
<name>F7Z9S8_ROSLO</name>
<feature type="compositionally biased region" description="Basic residues" evidence="1">
    <location>
        <begin position="1"/>
        <end position="15"/>
    </location>
</feature>
<dbReference type="AlphaFoldDB" id="F7Z9S8"/>
<reference evidence="2 3" key="1">
    <citation type="journal article" date="2011" name="BMC Genomics">
        <title>Comparative genome analysis and genome-guided physiological analysis of Roseobacter litoralis.</title>
        <authorList>
            <person name="Kalhoefer D."/>
            <person name="Thole S."/>
            <person name="Voget S."/>
            <person name="Lehmann R."/>
            <person name="Liesegang H."/>
            <person name="Wollher A."/>
            <person name="Daniel R."/>
            <person name="Simon M."/>
            <person name="Brinkhoff T."/>
        </authorList>
    </citation>
    <scope>NUCLEOTIDE SEQUENCE [LARGE SCALE GENOMIC DNA]</scope>
    <source>
        <strain evidence="3">ATCC 49566 / DSM 6996 / JCM 21268 / NBRC 15278 / OCh 149</strain>
    </source>
</reference>
<evidence type="ECO:0000256" key="1">
    <source>
        <dbReference type="SAM" id="MobiDB-lite"/>
    </source>
</evidence>
<organism evidence="2 3">
    <name type="scientific">Roseobacter litoralis (strain ATCC 49566 / DSM 6996 / JCM 21268 / NBRC 15278 / OCh 149)</name>
    <dbReference type="NCBI Taxonomy" id="391595"/>
    <lineage>
        <taxon>Bacteria</taxon>
        <taxon>Pseudomonadati</taxon>
        <taxon>Pseudomonadota</taxon>
        <taxon>Alphaproteobacteria</taxon>
        <taxon>Rhodobacterales</taxon>
        <taxon>Roseobacteraceae</taxon>
        <taxon>Roseobacter</taxon>
    </lineage>
</organism>
<evidence type="ECO:0000313" key="3">
    <source>
        <dbReference type="Proteomes" id="UP000001353"/>
    </source>
</evidence>
<dbReference type="STRING" id="391595.RLO149_c008620"/>
<gene>
    <name evidence="2" type="ordered locus">RLO149_c008620</name>
</gene>
<dbReference type="KEGG" id="rli:RLO149_c008620"/>